<proteinExistence type="predicted"/>
<dbReference type="AlphaFoldDB" id="A0AAV9F8J7"/>
<sequence>MEDVQEEDVQLKEAVVQPIGDSCSENDVLTDKFEGEFVEIDSERPKVVVGSRFPSVDNFRYALKQHCVTNEFVVKYIKNERTRVTAKCKVKKCNWRIHAYVLQDEITFESTEARGKAIELIHGKPAESYKLIPELREEILKANPDSVVEYELDRDEIGGRGRGRGRSTRFIHREEGQASGVGSITQSVSVGVQGSNMRGTQESMRGTQNMWIGMDVEASGGANQGHANIGALRAQSDMGDSNIHIQSITAQTKMRDVSVNVGEITTNATSHQVGEVRAIVKVCKERLTERLSKVIKEG</sequence>
<accession>A0AAV9F8J7</accession>
<comment type="caution">
    <text evidence="2">The sequence shown here is derived from an EMBL/GenBank/DDBJ whole genome shotgun (WGS) entry which is preliminary data.</text>
</comment>
<protein>
    <recommendedName>
        <fullName evidence="1">Transposase MuDR plant domain-containing protein</fullName>
    </recommendedName>
</protein>
<reference evidence="2" key="2">
    <citation type="submission" date="2023-06" db="EMBL/GenBank/DDBJ databases">
        <authorList>
            <person name="Ma L."/>
            <person name="Liu K.-W."/>
            <person name="Li Z."/>
            <person name="Hsiao Y.-Y."/>
            <person name="Qi Y."/>
            <person name="Fu T."/>
            <person name="Tang G."/>
            <person name="Zhang D."/>
            <person name="Sun W.-H."/>
            <person name="Liu D.-K."/>
            <person name="Li Y."/>
            <person name="Chen G.-Z."/>
            <person name="Liu X.-D."/>
            <person name="Liao X.-Y."/>
            <person name="Jiang Y.-T."/>
            <person name="Yu X."/>
            <person name="Hao Y."/>
            <person name="Huang J."/>
            <person name="Zhao X.-W."/>
            <person name="Ke S."/>
            <person name="Chen Y.-Y."/>
            <person name="Wu W.-L."/>
            <person name="Hsu J.-L."/>
            <person name="Lin Y.-F."/>
            <person name="Huang M.-D."/>
            <person name="Li C.-Y."/>
            <person name="Huang L."/>
            <person name="Wang Z.-W."/>
            <person name="Zhao X."/>
            <person name="Zhong W.-Y."/>
            <person name="Peng D.-H."/>
            <person name="Ahmad S."/>
            <person name="Lan S."/>
            <person name="Zhang J.-S."/>
            <person name="Tsai W.-C."/>
            <person name="Van De Peer Y."/>
            <person name="Liu Z.-J."/>
        </authorList>
    </citation>
    <scope>NUCLEOTIDE SEQUENCE</scope>
    <source>
        <strain evidence="2">CP</strain>
        <tissue evidence="2">Leaves</tissue>
    </source>
</reference>
<evidence type="ECO:0000259" key="1">
    <source>
        <dbReference type="Pfam" id="PF03108"/>
    </source>
</evidence>
<name>A0AAV9F8J7_ACOCL</name>
<dbReference type="Proteomes" id="UP001180020">
    <property type="component" value="Unassembled WGS sequence"/>
</dbReference>
<keyword evidence="3" id="KW-1185">Reference proteome</keyword>
<reference evidence="2" key="1">
    <citation type="journal article" date="2023" name="Nat. Commun.">
        <title>Diploid and tetraploid genomes of Acorus and the evolution of monocots.</title>
        <authorList>
            <person name="Ma L."/>
            <person name="Liu K.W."/>
            <person name="Li Z."/>
            <person name="Hsiao Y.Y."/>
            <person name="Qi Y."/>
            <person name="Fu T."/>
            <person name="Tang G.D."/>
            <person name="Zhang D."/>
            <person name="Sun W.H."/>
            <person name="Liu D.K."/>
            <person name="Li Y."/>
            <person name="Chen G.Z."/>
            <person name="Liu X.D."/>
            <person name="Liao X.Y."/>
            <person name="Jiang Y.T."/>
            <person name="Yu X."/>
            <person name="Hao Y."/>
            <person name="Huang J."/>
            <person name="Zhao X.W."/>
            <person name="Ke S."/>
            <person name="Chen Y.Y."/>
            <person name="Wu W.L."/>
            <person name="Hsu J.L."/>
            <person name="Lin Y.F."/>
            <person name="Huang M.D."/>
            <person name="Li C.Y."/>
            <person name="Huang L."/>
            <person name="Wang Z.W."/>
            <person name="Zhao X."/>
            <person name="Zhong W.Y."/>
            <person name="Peng D.H."/>
            <person name="Ahmad S."/>
            <person name="Lan S."/>
            <person name="Zhang J.S."/>
            <person name="Tsai W.C."/>
            <person name="Van de Peer Y."/>
            <person name="Liu Z.J."/>
        </authorList>
    </citation>
    <scope>NUCLEOTIDE SEQUENCE</scope>
    <source>
        <strain evidence="2">CP</strain>
    </source>
</reference>
<organism evidence="2 3">
    <name type="scientific">Acorus calamus</name>
    <name type="common">Sweet flag</name>
    <dbReference type="NCBI Taxonomy" id="4465"/>
    <lineage>
        <taxon>Eukaryota</taxon>
        <taxon>Viridiplantae</taxon>
        <taxon>Streptophyta</taxon>
        <taxon>Embryophyta</taxon>
        <taxon>Tracheophyta</taxon>
        <taxon>Spermatophyta</taxon>
        <taxon>Magnoliopsida</taxon>
        <taxon>Liliopsida</taxon>
        <taxon>Acoraceae</taxon>
        <taxon>Acorus</taxon>
    </lineage>
</organism>
<evidence type="ECO:0000313" key="3">
    <source>
        <dbReference type="Proteomes" id="UP001180020"/>
    </source>
</evidence>
<dbReference type="InterPro" id="IPR004332">
    <property type="entry name" value="Transposase_MuDR"/>
</dbReference>
<dbReference type="EMBL" id="JAUJYO010000003">
    <property type="protein sequence ID" value="KAK1322196.1"/>
    <property type="molecule type" value="Genomic_DNA"/>
</dbReference>
<dbReference type="Pfam" id="PF03108">
    <property type="entry name" value="DBD_Tnp_Mut"/>
    <property type="match status" value="1"/>
</dbReference>
<feature type="domain" description="Transposase MuDR plant" evidence="1">
    <location>
        <begin position="46"/>
        <end position="109"/>
    </location>
</feature>
<evidence type="ECO:0000313" key="2">
    <source>
        <dbReference type="EMBL" id="KAK1322196.1"/>
    </source>
</evidence>
<gene>
    <name evidence="2" type="ORF">QJS10_CPA03g01068</name>
</gene>